<organism evidence="5 6">
    <name type="scientific">Pseudoxanthobacter soli DSM 19599</name>
    <dbReference type="NCBI Taxonomy" id="1123029"/>
    <lineage>
        <taxon>Bacteria</taxon>
        <taxon>Pseudomonadati</taxon>
        <taxon>Pseudomonadota</taxon>
        <taxon>Alphaproteobacteria</taxon>
        <taxon>Hyphomicrobiales</taxon>
        <taxon>Segnochrobactraceae</taxon>
        <taxon>Pseudoxanthobacter</taxon>
    </lineage>
</organism>
<dbReference type="PANTHER" id="PTHR33164">
    <property type="entry name" value="TRANSCRIPTIONAL REGULATOR, MARR FAMILY"/>
    <property type="match status" value="1"/>
</dbReference>
<keyword evidence="3" id="KW-0804">Transcription</keyword>
<dbReference type="Pfam" id="PF01047">
    <property type="entry name" value="MarR"/>
    <property type="match status" value="1"/>
</dbReference>
<dbReference type="GO" id="GO:0003700">
    <property type="term" value="F:DNA-binding transcription factor activity"/>
    <property type="evidence" value="ECO:0007669"/>
    <property type="project" value="InterPro"/>
</dbReference>
<feature type="domain" description="HTH marR-type" evidence="4">
    <location>
        <begin position="13"/>
        <end position="145"/>
    </location>
</feature>
<dbReference type="PANTHER" id="PTHR33164:SF105">
    <property type="entry name" value="TRANSCRIPTIONAL REPRESSOR PROTEIN-RELATED"/>
    <property type="match status" value="1"/>
</dbReference>
<dbReference type="InterPro" id="IPR039422">
    <property type="entry name" value="MarR/SlyA-like"/>
</dbReference>
<dbReference type="STRING" id="1123029.SAMN02745172_04292"/>
<dbReference type="InterPro" id="IPR036388">
    <property type="entry name" value="WH-like_DNA-bd_sf"/>
</dbReference>
<protein>
    <submittedName>
        <fullName evidence="5">DNA-binding transcriptional regulator, MarR family</fullName>
    </submittedName>
</protein>
<evidence type="ECO:0000256" key="2">
    <source>
        <dbReference type="ARBA" id="ARBA00023125"/>
    </source>
</evidence>
<dbReference type="Gene3D" id="1.10.10.10">
    <property type="entry name" value="Winged helix-like DNA-binding domain superfamily/Winged helix DNA-binding domain"/>
    <property type="match status" value="1"/>
</dbReference>
<dbReference type="InterPro" id="IPR023187">
    <property type="entry name" value="Tscrpt_reg_MarR-type_CS"/>
</dbReference>
<dbReference type="GO" id="GO:0003677">
    <property type="term" value="F:DNA binding"/>
    <property type="evidence" value="ECO:0007669"/>
    <property type="project" value="UniProtKB-KW"/>
</dbReference>
<name>A0A1M7ZRW1_9HYPH</name>
<accession>A0A1M7ZRW1</accession>
<keyword evidence="1" id="KW-0805">Transcription regulation</keyword>
<keyword evidence="6" id="KW-1185">Reference proteome</keyword>
<evidence type="ECO:0000259" key="4">
    <source>
        <dbReference type="PROSITE" id="PS50995"/>
    </source>
</evidence>
<evidence type="ECO:0000256" key="1">
    <source>
        <dbReference type="ARBA" id="ARBA00023015"/>
    </source>
</evidence>
<evidence type="ECO:0000313" key="5">
    <source>
        <dbReference type="EMBL" id="SHO67611.1"/>
    </source>
</evidence>
<proteinExistence type="predicted"/>
<dbReference type="EMBL" id="FRXO01000016">
    <property type="protein sequence ID" value="SHO67611.1"/>
    <property type="molecule type" value="Genomic_DNA"/>
</dbReference>
<evidence type="ECO:0000256" key="3">
    <source>
        <dbReference type="ARBA" id="ARBA00023163"/>
    </source>
</evidence>
<dbReference type="InterPro" id="IPR000835">
    <property type="entry name" value="HTH_MarR-typ"/>
</dbReference>
<keyword evidence="2 5" id="KW-0238">DNA-binding</keyword>
<evidence type="ECO:0000313" key="6">
    <source>
        <dbReference type="Proteomes" id="UP000186406"/>
    </source>
</evidence>
<dbReference type="SMART" id="SM00347">
    <property type="entry name" value="HTH_MARR"/>
    <property type="match status" value="1"/>
</dbReference>
<dbReference type="GO" id="GO:0006950">
    <property type="term" value="P:response to stress"/>
    <property type="evidence" value="ECO:0007669"/>
    <property type="project" value="TreeGrafter"/>
</dbReference>
<dbReference type="Proteomes" id="UP000186406">
    <property type="component" value="Unassembled WGS sequence"/>
</dbReference>
<gene>
    <name evidence="5" type="ORF">SAMN02745172_04292</name>
</gene>
<dbReference type="SUPFAM" id="SSF46785">
    <property type="entry name" value="Winged helix' DNA-binding domain"/>
    <property type="match status" value="1"/>
</dbReference>
<sequence length="160" mass="17790">MNETEIDSLNTWNFCSNAAVKRASRRLGRLYDDVLEPSGLRTTQFTLLTQIAYHMAPTLKALATMMVMDQSALGHTLRPLLRDGLVELVPDEKDRRAKRVRLTEAGKARQVEALALWQDAQDRFDAVFGKEEAEALRATLDHLSSDGFARAFAVAGSAAR</sequence>
<dbReference type="PROSITE" id="PS50995">
    <property type="entry name" value="HTH_MARR_2"/>
    <property type="match status" value="1"/>
</dbReference>
<dbReference type="AlphaFoldDB" id="A0A1M7ZRW1"/>
<dbReference type="RefSeq" id="WP_073632605.1">
    <property type="nucleotide sequence ID" value="NZ_FRXO01000016.1"/>
</dbReference>
<dbReference type="OrthoDB" id="2287011at2"/>
<dbReference type="InterPro" id="IPR036390">
    <property type="entry name" value="WH_DNA-bd_sf"/>
</dbReference>
<dbReference type="PROSITE" id="PS01117">
    <property type="entry name" value="HTH_MARR_1"/>
    <property type="match status" value="1"/>
</dbReference>
<reference evidence="5 6" key="1">
    <citation type="submission" date="2016-12" db="EMBL/GenBank/DDBJ databases">
        <authorList>
            <person name="Song W.-J."/>
            <person name="Kurnit D.M."/>
        </authorList>
    </citation>
    <scope>NUCLEOTIDE SEQUENCE [LARGE SCALE GENOMIC DNA]</scope>
    <source>
        <strain evidence="5 6">DSM 19599</strain>
    </source>
</reference>